<dbReference type="InterPro" id="IPR028871">
    <property type="entry name" value="BlueCu_1_BS"/>
</dbReference>
<protein>
    <submittedName>
        <fullName evidence="8">Azurin</fullName>
    </submittedName>
</protein>
<evidence type="ECO:0000256" key="6">
    <source>
        <dbReference type="SAM" id="SignalP"/>
    </source>
</evidence>
<dbReference type="PROSITE" id="PS51257">
    <property type="entry name" value="PROKAR_LIPOPROTEIN"/>
    <property type="match status" value="1"/>
</dbReference>
<dbReference type="OrthoDB" id="9808161at2"/>
<accession>A0A1G9U7G6</accession>
<dbReference type="Gene3D" id="2.60.40.420">
    <property type="entry name" value="Cupredoxins - blue copper proteins"/>
    <property type="match status" value="1"/>
</dbReference>
<evidence type="ECO:0000256" key="4">
    <source>
        <dbReference type="ARBA" id="ARBA00023008"/>
    </source>
</evidence>
<dbReference type="Pfam" id="PF00127">
    <property type="entry name" value="Copper-bind"/>
    <property type="match status" value="1"/>
</dbReference>
<organism evidence="8 9">
    <name type="scientific">Pedobacter steynii</name>
    <dbReference type="NCBI Taxonomy" id="430522"/>
    <lineage>
        <taxon>Bacteria</taxon>
        <taxon>Pseudomonadati</taxon>
        <taxon>Bacteroidota</taxon>
        <taxon>Sphingobacteriia</taxon>
        <taxon>Sphingobacteriales</taxon>
        <taxon>Sphingobacteriaceae</taxon>
        <taxon>Pedobacter</taxon>
    </lineage>
</organism>
<keyword evidence="6" id="KW-0732">Signal</keyword>
<dbReference type="AlphaFoldDB" id="A0A1G9U7G6"/>
<feature type="signal peptide" evidence="6">
    <location>
        <begin position="1"/>
        <end position="25"/>
    </location>
</feature>
<reference evidence="9" key="1">
    <citation type="submission" date="2016-10" db="EMBL/GenBank/DDBJ databases">
        <authorList>
            <person name="Varghese N."/>
            <person name="Submissions S."/>
        </authorList>
    </citation>
    <scope>NUCLEOTIDE SEQUENCE [LARGE SCALE GENOMIC DNA]</scope>
    <source>
        <strain evidence="9">DSM 19110</strain>
    </source>
</reference>
<dbReference type="NCBIfam" id="TIGR02695">
    <property type="entry name" value="azurin"/>
    <property type="match status" value="1"/>
</dbReference>
<feature type="region of interest" description="Disordered" evidence="5">
    <location>
        <begin position="27"/>
        <end position="62"/>
    </location>
</feature>
<dbReference type="PANTHER" id="PTHR38439:SF2">
    <property type="entry name" value="OUTER MEMBRANE PROTEIN H.8"/>
    <property type="match status" value="1"/>
</dbReference>
<evidence type="ECO:0000256" key="1">
    <source>
        <dbReference type="ARBA" id="ARBA00022448"/>
    </source>
</evidence>
<feature type="domain" description="Blue (type 1) copper" evidence="7">
    <location>
        <begin position="57"/>
        <end position="177"/>
    </location>
</feature>
<keyword evidence="9" id="KW-1185">Reference proteome</keyword>
<evidence type="ECO:0000313" key="9">
    <source>
        <dbReference type="Proteomes" id="UP000183200"/>
    </source>
</evidence>
<evidence type="ECO:0000256" key="3">
    <source>
        <dbReference type="ARBA" id="ARBA00022982"/>
    </source>
</evidence>
<feature type="chain" id="PRO_5010158077" evidence="6">
    <location>
        <begin position="26"/>
        <end position="177"/>
    </location>
</feature>
<keyword evidence="2" id="KW-0479">Metal-binding</keyword>
<proteinExistence type="predicted"/>
<dbReference type="InterPro" id="IPR050845">
    <property type="entry name" value="Cu-binding_ET"/>
</dbReference>
<dbReference type="PANTHER" id="PTHR38439">
    <property type="entry name" value="AURACYANIN-B"/>
    <property type="match status" value="1"/>
</dbReference>
<dbReference type="EMBL" id="FNGY01000004">
    <property type="protein sequence ID" value="SDM55772.1"/>
    <property type="molecule type" value="Genomic_DNA"/>
</dbReference>
<dbReference type="GO" id="GO:0009055">
    <property type="term" value="F:electron transfer activity"/>
    <property type="evidence" value="ECO:0007669"/>
    <property type="project" value="InterPro"/>
</dbReference>
<evidence type="ECO:0000256" key="2">
    <source>
        <dbReference type="ARBA" id="ARBA00022723"/>
    </source>
</evidence>
<dbReference type="InterPro" id="IPR014068">
    <property type="entry name" value="Azurin"/>
</dbReference>
<keyword evidence="1" id="KW-0813">Transport</keyword>
<dbReference type="InterPro" id="IPR008972">
    <property type="entry name" value="Cupredoxin"/>
</dbReference>
<sequence length="177" mass="19193">MKRSIRTSALLFAFVFILSSCGGNADKSPAAGSVQETTAEPVQEESSAVQPEISNSLTLEGNDQMQYDKTELRVKAGQTITLVFKHTGKMEKTAMGHNFVVLKQGTDLNAFAQKAMTAKDNDYIPKSESASVIAHTKLIGGGESDTIEFTIPEKGSYDYICSFPGHFSMMKGKLIVE</sequence>
<keyword evidence="4" id="KW-0186">Copper</keyword>
<dbReference type="GO" id="GO:0005507">
    <property type="term" value="F:copper ion binding"/>
    <property type="evidence" value="ECO:0007669"/>
    <property type="project" value="InterPro"/>
</dbReference>
<evidence type="ECO:0000313" key="8">
    <source>
        <dbReference type="EMBL" id="SDM55772.1"/>
    </source>
</evidence>
<name>A0A1G9U7G6_9SPHI</name>
<gene>
    <name evidence="8" type="ORF">SAMN05421820_10484</name>
</gene>
<evidence type="ECO:0000256" key="5">
    <source>
        <dbReference type="SAM" id="MobiDB-lite"/>
    </source>
</evidence>
<evidence type="ECO:0000259" key="7">
    <source>
        <dbReference type="Pfam" id="PF00127"/>
    </source>
</evidence>
<dbReference type="Proteomes" id="UP000183200">
    <property type="component" value="Unassembled WGS sequence"/>
</dbReference>
<feature type="compositionally biased region" description="Polar residues" evidence="5">
    <location>
        <begin position="34"/>
        <end position="62"/>
    </location>
</feature>
<dbReference type="RefSeq" id="WP_074607170.1">
    <property type="nucleotide sequence ID" value="NZ_FNGY01000004.1"/>
</dbReference>
<keyword evidence="3" id="KW-0249">Electron transport</keyword>
<dbReference type="CDD" id="cd13922">
    <property type="entry name" value="Azurin"/>
    <property type="match status" value="1"/>
</dbReference>
<dbReference type="InterPro" id="IPR000923">
    <property type="entry name" value="BlueCu_1"/>
</dbReference>
<dbReference type="SUPFAM" id="SSF49503">
    <property type="entry name" value="Cupredoxins"/>
    <property type="match status" value="1"/>
</dbReference>
<dbReference type="PROSITE" id="PS00196">
    <property type="entry name" value="COPPER_BLUE"/>
    <property type="match status" value="1"/>
</dbReference>